<dbReference type="PANTHER" id="PTHR36842:SF1">
    <property type="entry name" value="PROTEIN TOLB"/>
    <property type="match status" value="1"/>
</dbReference>
<reference evidence="4 5" key="1">
    <citation type="submission" date="2020-05" db="EMBL/GenBank/DDBJ databases">
        <title>Genome Sequencing of Type Strains.</title>
        <authorList>
            <person name="Lemaire J.F."/>
            <person name="Inderbitzin P."/>
            <person name="Gregorio O.A."/>
            <person name="Collins S.B."/>
            <person name="Wespe N."/>
            <person name="Knight-Connoni V."/>
        </authorList>
    </citation>
    <scope>NUCLEOTIDE SEQUENCE [LARGE SCALE GENOMIC DNA]</scope>
    <source>
        <strain evidence="4 5">ATCC 25174</strain>
    </source>
</reference>
<organism evidence="4 5">
    <name type="scientific">Cellulomonas humilata</name>
    <dbReference type="NCBI Taxonomy" id="144055"/>
    <lineage>
        <taxon>Bacteria</taxon>
        <taxon>Bacillati</taxon>
        <taxon>Actinomycetota</taxon>
        <taxon>Actinomycetes</taxon>
        <taxon>Micrococcales</taxon>
        <taxon>Cellulomonadaceae</taxon>
        <taxon>Cellulomonas</taxon>
    </lineage>
</organism>
<evidence type="ECO:0000256" key="2">
    <source>
        <dbReference type="SAM" id="MobiDB-lite"/>
    </source>
</evidence>
<dbReference type="Pfam" id="PF01345">
    <property type="entry name" value="DUF11"/>
    <property type="match status" value="1"/>
</dbReference>
<dbReference type="SUPFAM" id="SSF69304">
    <property type="entry name" value="Tricorn protease N-terminal domain"/>
    <property type="match status" value="1"/>
</dbReference>
<dbReference type="InterPro" id="IPR011659">
    <property type="entry name" value="WD40"/>
</dbReference>
<protein>
    <recommendedName>
        <fullName evidence="3">DUF11 domain-containing protein</fullName>
    </recommendedName>
</protein>
<dbReference type="EMBL" id="JABMCI010000054">
    <property type="protein sequence ID" value="NUU16765.1"/>
    <property type="molecule type" value="Genomic_DNA"/>
</dbReference>
<gene>
    <name evidence="4" type="ORF">HP550_05820</name>
</gene>
<dbReference type="Proteomes" id="UP000565724">
    <property type="component" value="Unassembled WGS sequence"/>
</dbReference>
<dbReference type="Gene3D" id="2.120.10.30">
    <property type="entry name" value="TolB, C-terminal domain"/>
    <property type="match status" value="2"/>
</dbReference>
<evidence type="ECO:0000259" key="3">
    <source>
        <dbReference type="Pfam" id="PF01345"/>
    </source>
</evidence>
<feature type="region of interest" description="Disordered" evidence="2">
    <location>
        <begin position="83"/>
        <end position="102"/>
    </location>
</feature>
<feature type="domain" description="DUF11" evidence="3">
    <location>
        <begin position="877"/>
        <end position="975"/>
    </location>
</feature>
<evidence type="ECO:0000256" key="1">
    <source>
        <dbReference type="ARBA" id="ARBA00009820"/>
    </source>
</evidence>
<evidence type="ECO:0000313" key="4">
    <source>
        <dbReference type="EMBL" id="NUU16765.1"/>
    </source>
</evidence>
<dbReference type="InterPro" id="IPR011042">
    <property type="entry name" value="6-blade_b-propeller_TolB-like"/>
</dbReference>
<dbReference type="AlphaFoldDB" id="A0A7Y6DWY2"/>
<name>A0A7Y6DWY2_9CELL</name>
<keyword evidence="5" id="KW-1185">Reference proteome</keyword>
<sequence>MARARAWVGLGLCALLLLPVGGAAAIALPTLPTADPPGLPVPAVSHPRLGFVDRSSLLREATLSAEVDGPGDHTWVAGTRVSSQDLATGRRQDGEGSSWVSPERRPRVAWVSTVDAAGPDDAGDVYVSVLPEPAAELPTDQRVTCDPARESHPVLSPDGTLVAFATDARGDWDVAIAPVPTEGEGCRASAGFTFLTGPGSQDTWPTWLDDERIVYAGARDGGQPDLFGVTADATPIAQLTATPGISETQPAAQVISGGWRLVFTTTQFRADGSLALLVMGGPDLLPATVVDPYASSCCRPQGSEGSWSPAGSSVAFTSTQDDPAGDVWVTRWVTQDGARTFRVLGQAAVIATFGVSESHATWVDDDVTGGEGGWDASARIVFTEEVPSTDVSDVVADDGSDPRLIESLGTTWDAERLAEAGIEYSPDGTRVAYSAPVPPDIGEEDEPVILAAALVPTYGQRVVIADATTLDVVGPTYVPDDEDDVDLDPTWSPDGSTIAFVRWHYWGDGYTLPRIFTLDVGSGAVTQLTVGLGTDDWAVDPSWSPDGTRVVYATGTGDDEVPSGASYLAVVDVRTGVSSRLRVTYPRCDYYGGDCVFDVQGRSPDWSPDGTQVAAADLVAMPRWFAGGYYGPPDFRDPRRLEVPGGIGIVDLSSPGGLEVVRARALTGVADDGTATPTVAQVAHAADPEWSPDGSHVAFSAVPVGLPWERRGIAEVAAVDGSGLRLVADPPGVQREPGYQPWTDLVLTLATSVVGGDGSATVTAAATNAGPGWAARPTVTVRLPLGLSTPGVAGCLVGGQVLTCVATTQLAPGGTATFDLPVLGVTQAAVSTVDAVAITASPERVVTNNTATIDVGVPGGVSVDVTLSAPPVAWVGGLPVSATFTVRNGGSAPSEGVTLTTTYPGTVTPSGLAPCAAPTGTCALGTLPGLGAVVLTAVLTPDVVFEGPPQLGDVTATVSTTSPDPAPADNSARAALEVRRPHVDLQPAVARPGEVVFLAGTDFPPGADVNLSWSLGIMGIQNPLTAGPDGRWALAVPLIRDSLVVQRLLQARNGQVPPLYGDVTAPLLVVPTSIDAPTFLFRK</sequence>
<accession>A0A7Y6DWY2</accession>
<dbReference type="PANTHER" id="PTHR36842">
    <property type="entry name" value="PROTEIN TOLB HOMOLOG"/>
    <property type="match status" value="1"/>
</dbReference>
<proteinExistence type="inferred from homology"/>
<evidence type="ECO:0000313" key="5">
    <source>
        <dbReference type="Proteomes" id="UP000565724"/>
    </source>
</evidence>
<dbReference type="SUPFAM" id="SSF82171">
    <property type="entry name" value="DPP6 N-terminal domain-like"/>
    <property type="match status" value="1"/>
</dbReference>
<dbReference type="InterPro" id="IPR001434">
    <property type="entry name" value="OmcB-like_DUF11"/>
</dbReference>
<comment type="similarity">
    <text evidence="1">Belongs to the TolB family.</text>
</comment>
<dbReference type="RefSeq" id="WP_175346643.1">
    <property type="nucleotide sequence ID" value="NZ_JABMCI010000054.1"/>
</dbReference>
<dbReference type="Pfam" id="PF07676">
    <property type="entry name" value="PD40"/>
    <property type="match status" value="3"/>
</dbReference>
<comment type="caution">
    <text evidence="4">The sequence shown here is derived from an EMBL/GenBank/DDBJ whole genome shotgun (WGS) entry which is preliminary data.</text>
</comment>